<gene>
    <name evidence="7" type="ORF">CVLEPA_LOCUS15125</name>
</gene>
<feature type="transmembrane region" description="Helical" evidence="5">
    <location>
        <begin position="20"/>
        <end position="44"/>
    </location>
</feature>
<dbReference type="InterPro" id="IPR020846">
    <property type="entry name" value="MFS_dom"/>
</dbReference>
<feature type="domain" description="Major facilitator superfamily (MFS) profile" evidence="6">
    <location>
        <begin position="95"/>
        <end position="514"/>
    </location>
</feature>
<feature type="transmembrane region" description="Helical" evidence="5">
    <location>
        <begin position="462"/>
        <end position="482"/>
    </location>
</feature>
<dbReference type="PROSITE" id="PS50850">
    <property type="entry name" value="MFS"/>
    <property type="match status" value="1"/>
</dbReference>
<evidence type="ECO:0000256" key="3">
    <source>
        <dbReference type="ARBA" id="ARBA00022989"/>
    </source>
</evidence>
<keyword evidence="8" id="KW-1185">Reference proteome</keyword>
<comment type="caution">
    <text evidence="7">The sequence shown here is derived from an EMBL/GenBank/DDBJ whole genome shotgun (WGS) entry which is preliminary data.</text>
</comment>
<keyword evidence="4 5" id="KW-0472">Membrane</keyword>
<feature type="transmembrane region" description="Helical" evidence="5">
    <location>
        <begin position="336"/>
        <end position="355"/>
    </location>
</feature>
<protein>
    <recommendedName>
        <fullName evidence="6">Major facilitator superfamily (MFS) profile domain-containing protein</fullName>
    </recommendedName>
</protein>
<feature type="transmembrane region" description="Helical" evidence="5">
    <location>
        <begin position="488"/>
        <end position="509"/>
    </location>
</feature>
<evidence type="ECO:0000313" key="7">
    <source>
        <dbReference type="EMBL" id="CAK8684124.1"/>
    </source>
</evidence>
<dbReference type="CDD" id="cd17317">
    <property type="entry name" value="MFS_SLC22"/>
    <property type="match status" value="1"/>
</dbReference>
<keyword evidence="2 5" id="KW-0812">Transmembrane</keyword>
<evidence type="ECO:0000256" key="1">
    <source>
        <dbReference type="ARBA" id="ARBA00004141"/>
    </source>
</evidence>
<feature type="transmembrane region" description="Helical" evidence="5">
    <location>
        <begin position="226"/>
        <end position="246"/>
    </location>
</feature>
<feature type="transmembrane region" description="Helical" evidence="5">
    <location>
        <begin position="194"/>
        <end position="214"/>
    </location>
</feature>
<feature type="transmembrane region" description="Helical" evidence="5">
    <location>
        <begin position="367"/>
        <end position="384"/>
    </location>
</feature>
<dbReference type="SUPFAM" id="SSF103473">
    <property type="entry name" value="MFS general substrate transporter"/>
    <property type="match status" value="1"/>
</dbReference>
<dbReference type="InterPro" id="IPR005828">
    <property type="entry name" value="MFS_sugar_transport-like"/>
</dbReference>
<reference evidence="7 8" key="1">
    <citation type="submission" date="2024-02" db="EMBL/GenBank/DDBJ databases">
        <authorList>
            <person name="Daric V."/>
            <person name="Darras S."/>
        </authorList>
    </citation>
    <scope>NUCLEOTIDE SEQUENCE [LARGE SCALE GENOMIC DNA]</scope>
</reference>
<accession>A0ABP0G001</accession>
<evidence type="ECO:0000259" key="6">
    <source>
        <dbReference type="PROSITE" id="PS50850"/>
    </source>
</evidence>
<dbReference type="PANTHER" id="PTHR24064">
    <property type="entry name" value="SOLUTE CARRIER FAMILY 22 MEMBER"/>
    <property type="match status" value="1"/>
</dbReference>
<dbReference type="Gene3D" id="1.20.1250.20">
    <property type="entry name" value="MFS general substrate transporter like domains"/>
    <property type="match status" value="1"/>
</dbReference>
<dbReference type="Pfam" id="PF00083">
    <property type="entry name" value="Sugar_tr"/>
    <property type="match status" value="1"/>
</dbReference>
<sequence>MIEFDRILDKIGHLGRYQMVLILMLYWLGVPTGLHNISSVFYAADVPFRCNVPPLDNSTAYPNLTETDILNYTAGGEYDTCQRYGYNLSSCEPPSLACVNMSAAPIDCDMGYQFDTSTFTSTVKSEWNLVCDRNILDTVATSIFFAGMWTGAIVFGNLADYIGRRNTMLVTCIGCLISGVATAFTPWFELFVVLRFFSAAFSHGAYLNMFVYVIEISGKKRTSTGVHAHTAFAVGYTLNSLVSYFLRDWRAFYLVISLSPIPFFIIYFILPDSPRWHFSNGRDEKGRKLTEIFAKHNRKILTEKDWEEAEVAQTDPELMNKTYTSFDLFKTKRMRLITLNNMFSWLVISMVYYGLSLNAGSLAGDIFVNNAINGAMELIGYFFVQFTMDRWGRRVLLVLCMVLQGVACLVSTAFTELANGNQALITTGVVFAFVGKVGVSGSFAVIYNYTAELYPTVVRGNALGIGSMAARIGSIASPYIIFLQDYVSWLPTTVFGSLSVIAGILGIFFPETMNKTMPQTIPEAELFYQGKYVEEKTTIEGKDNPACDQQTQF</sequence>
<evidence type="ECO:0000256" key="4">
    <source>
        <dbReference type="ARBA" id="ARBA00023136"/>
    </source>
</evidence>
<feature type="transmembrane region" description="Helical" evidence="5">
    <location>
        <begin position="168"/>
        <end position="188"/>
    </location>
</feature>
<organism evidence="7 8">
    <name type="scientific">Clavelina lepadiformis</name>
    <name type="common">Light-bulb sea squirt</name>
    <name type="synonym">Ascidia lepadiformis</name>
    <dbReference type="NCBI Taxonomy" id="159417"/>
    <lineage>
        <taxon>Eukaryota</taxon>
        <taxon>Metazoa</taxon>
        <taxon>Chordata</taxon>
        <taxon>Tunicata</taxon>
        <taxon>Ascidiacea</taxon>
        <taxon>Aplousobranchia</taxon>
        <taxon>Clavelinidae</taxon>
        <taxon>Clavelina</taxon>
    </lineage>
</organism>
<keyword evidence="3 5" id="KW-1133">Transmembrane helix</keyword>
<dbReference type="Proteomes" id="UP001642483">
    <property type="component" value="Unassembled WGS sequence"/>
</dbReference>
<evidence type="ECO:0000313" key="8">
    <source>
        <dbReference type="Proteomes" id="UP001642483"/>
    </source>
</evidence>
<feature type="transmembrane region" description="Helical" evidence="5">
    <location>
        <begin position="135"/>
        <end position="156"/>
    </location>
</feature>
<evidence type="ECO:0000256" key="2">
    <source>
        <dbReference type="ARBA" id="ARBA00022692"/>
    </source>
</evidence>
<dbReference type="EMBL" id="CAWYQH010000097">
    <property type="protein sequence ID" value="CAK8684124.1"/>
    <property type="molecule type" value="Genomic_DNA"/>
</dbReference>
<feature type="transmembrane region" description="Helical" evidence="5">
    <location>
        <begin position="396"/>
        <end position="417"/>
    </location>
</feature>
<evidence type="ECO:0000256" key="5">
    <source>
        <dbReference type="SAM" id="Phobius"/>
    </source>
</evidence>
<feature type="transmembrane region" description="Helical" evidence="5">
    <location>
        <begin position="252"/>
        <end position="270"/>
    </location>
</feature>
<dbReference type="InterPro" id="IPR036259">
    <property type="entry name" value="MFS_trans_sf"/>
</dbReference>
<comment type="subcellular location">
    <subcellularLocation>
        <location evidence="1">Membrane</location>
        <topology evidence="1">Multi-pass membrane protein</topology>
    </subcellularLocation>
</comment>
<name>A0ABP0G001_CLALP</name>
<feature type="transmembrane region" description="Helical" evidence="5">
    <location>
        <begin position="423"/>
        <end position="450"/>
    </location>
</feature>
<proteinExistence type="predicted"/>